<comment type="caution">
    <text evidence="3">The sequence shown here is derived from an EMBL/GenBank/DDBJ whole genome shotgun (WGS) entry which is preliminary data.</text>
</comment>
<proteinExistence type="predicted"/>
<evidence type="ECO:0000313" key="5">
    <source>
        <dbReference type="Proteomes" id="UP001287286"/>
    </source>
</evidence>
<evidence type="ECO:0000313" key="3">
    <source>
        <dbReference type="EMBL" id="PWI74079.1"/>
    </source>
</evidence>
<dbReference type="EMBL" id="LCWV01000004">
    <property type="protein sequence ID" value="PWI74079.1"/>
    <property type="molecule type" value="Genomic_DNA"/>
</dbReference>
<keyword evidence="5" id="KW-1185">Reference proteome</keyword>
<protein>
    <submittedName>
        <fullName evidence="3">Uncharacterized protein</fullName>
    </submittedName>
</protein>
<evidence type="ECO:0000313" key="2">
    <source>
        <dbReference type="EMBL" id="KAK4095018.1"/>
    </source>
</evidence>
<dbReference type="EMBL" id="JAWRVI010000002">
    <property type="protein sequence ID" value="KAK4095018.1"/>
    <property type="molecule type" value="Genomic_DNA"/>
</dbReference>
<reference evidence="3" key="1">
    <citation type="submission" date="2015-05" db="EMBL/GenBank/DDBJ databases">
        <authorList>
            <person name="Wang D.B."/>
            <person name="Wang M."/>
        </authorList>
    </citation>
    <scope>NUCLEOTIDE SEQUENCE</scope>
    <source>
        <strain evidence="3">36-1</strain>
    </source>
</reference>
<reference evidence="2 5" key="4">
    <citation type="journal article" date="2024" name="Microbiol. Resour. Announc.">
        <title>Genome annotations for the ascomycete fungi Trichoderma harzianum, Trichoderma aggressivum, and Purpureocillium lilacinum.</title>
        <authorList>
            <person name="Beijen E.P.W."/>
            <person name="Ohm R.A."/>
        </authorList>
    </citation>
    <scope>NUCLEOTIDE SEQUENCE [LARGE SCALE GENOMIC DNA]</scope>
    <source>
        <strain evidence="2 5">CBS 150709</strain>
    </source>
</reference>
<reference evidence="3 4" key="2">
    <citation type="journal article" date="2016" name="Front. Microbiol.">
        <title>Genome and transcriptome sequences reveal the specific parasitism of the nematophagous Purpureocillium lilacinum 36-1.</title>
        <authorList>
            <person name="Xie J."/>
            <person name="Li S."/>
            <person name="Mo C."/>
            <person name="Xiao X."/>
            <person name="Peng D."/>
            <person name="Wang G."/>
            <person name="Xiao Y."/>
        </authorList>
    </citation>
    <scope>NUCLEOTIDE SEQUENCE [LARGE SCALE GENOMIC DNA]</scope>
    <source>
        <strain evidence="3 4">36-1</strain>
    </source>
</reference>
<evidence type="ECO:0000313" key="4">
    <source>
        <dbReference type="Proteomes" id="UP000245956"/>
    </source>
</evidence>
<dbReference type="Proteomes" id="UP001287286">
    <property type="component" value="Unassembled WGS sequence"/>
</dbReference>
<dbReference type="AlphaFoldDB" id="A0A2U3EHT6"/>
<feature type="region of interest" description="Disordered" evidence="1">
    <location>
        <begin position="210"/>
        <end position="248"/>
    </location>
</feature>
<name>A0A2U3EHT6_PURLI</name>
<sequence>MYNVDETPQWYSGTVLLPGLAACFRGTPNPGRKAADRHRGPTTKYVCCSTGRLGRSYQPSVRRDGFYLHKGARRTAYDSTSQSVAACSTTCGSLASSSVPSSPWTASMRFSLRRKQASKASKASIMLCRCEPACRATCAQTALPVLSCPVLPRMRAAAATATTSKCLPTNQGARDRAAPTLYHYPSQGSQGVHKAFTHPPLSALVSFAGSAEPERRDAGLPTRRRVTRGSAPRLRPFSGKNYQKRART</sequence>
<gene>
    <name evidence="3" type="ORF">PCL_09355</name>
    <name evidence="2" type="ORF">Purlil1_714</name>
</gene>
<dbReference type="Proteomes" id="UP000245956">
    <property type="component" value="Unassembled WGS sequence"/>
</dbReference>
<accession>A0A2U3EHT6</accession>
<reference evidence="2" key="3">
    <citation type="submission" date="2023-11" db="EMBL/GenBank/DDBJ databases">
        <authorList>
            <person name="Beijen E."/>
            <person name="Ohm R.A."/>
        </authorList>
    </citation>
    <scope>NUCLEOTIDE SEQUENCE</scope>
    <source>
        <strain evidence="2">CBS 150709</strain>
    </source>
</reference>
<organism evidence="3 4">
    <name type="scientific">Purpureocillium lilacinum</name>
    <name type="common">Paecilomyces lilacinus</name>
    <dbReference type="NCBI Taxonomy" id="33203"/>
    <lineage>
        <taxon>Eukaryota</taxon>
        <taxon>Fungi</taxon>
        <taxon>Dikarya</taxon>
        <taxon>Ascomycota</taxon>
        <taxon>Pezizomycotina</taxon>
        <taxon>Sordariomycetes</taxon>
        <taxon>Hypocreomycetidae</taxon>
        <taxon>Hypocreales</taxon>
        <taxon>Ophiocordycipitaceae</taxon>
        <taxon>Purpureocillium</taxon>
    </lineage>
</organism>
<evidence type="ECO:0000256" key="1">
    <source>
        <dbReference type="SAM" id="MobiDB-lite"/>
    </source>
</evidence>